<dbReference type="EMBL" id="CP043909">
    <property type="protein sequence ID" value="QER38353.1"/>
    <property type="molecule type" value="Genomic_DNA"/>
</dbReference>
<dbReference type="KEGG" id="asue:F2A31_00950"/>
<dbReference type="RefSeq" id="WP_150024799.1">
    <property type="nucleotide sequence ID" value="NZ_CP043909.1"/>
</dbReference>
<sequence length="238" mass="27480">MPWEKEQYCKDLVKFVEVVGRYDQSDIIYNGLGILHNVSYQFQYSNSNRLEIKDIELRMHKKTSGTIPSEVQSLSIYIDCLCDIDLTIDPNDRDIINHYSLQLVIMGYSSNGEYLNCWHLDKDIPPTGLGTHNHTHPSYHFQAGGHRAEGLNTGQLLLLGAPRLPHPPMDIFLAIHFVICNFFGKKDFPFLEYLFADTEYQDILARAKQRMFDPYFQAFKEGCKHQDFNIGKVFPLAV</sequence>
<dbReference type="Proteomes" id="UP000325177">
    <property type="component" value="Chromosome"/>
</dbReference>
<keyword evidence="2" id="KW-1185">Reference proteome</keyword>
<dbReference type="AlphaFoldDB" id="A0A5P1UQE5"/>
<protein>
    <submittedName>
        <fullName evidence="1">Uncharacterized protein</fullName>
    </submittedName>
</protein>
<reference evidence="1 2" key="1">
    <citation type="submission" date="2019-09" db="EMBL/GenBank/DDBJ databases">
        <title>Acinetobacter sp. C16S1 isolated from saline soil.</title>
        <authorList>
            <person name="Xu L."/>
            <person name="Sun J.-Q."/>
        </authorList>
    </citation>
    <scope>NUCLEOTIDE SEQUENCE [LARGE SCALE GENOMIC DNA]</scope>
    <source>
        <strain evidence="1 2">C16S1</strain>
    </source>
</reference>
<evidence type="ECO:0000313" key="1">
    <source>
        <dbReference type="EMBL" id="QER38353.1"/>
    </source>
</evidence>
<name>A0A5P1UQE5_9GAMM</name>
<gene>
    <name evidence="1" type="ORF">F2A31_00950</name>
</gene>
<accession>A0A5P1UQE5</accession>
<evidence type="ECO:0000313" key="2">
    <source>
        <dbReference type="Proteomes" id="UP000325177"/>
    </source>
</evidence>
<organism evidence="1 2">
    <name type="scientific">Acinetobacter suaedae</name>
    <dbReference type="NCBI Taxonomy" id="2609668"/>
    <lineage>
        <taxon>Bacteria</taxon>
        <taxon>Pseudomonadati</taxon>
        <taxon>Pseudomonadota</taxon>
        <taxon>Gammaproteobacteria</taxon>
        <taxon>Moraxellales</taxon>
        <taxon>Moraxellaceae</taxon>
        <taxon>Acinetobacter</taxon>
    </lineage>
</organism>
<proteinExistence type="predicted"/>